<gene>
    <name evidence="2" type="ORF">WB403_46025</name>
</gene>
<dbReference type="RefSeq" id="WP_336543132.1">
    <property type="nucleotide sequence ID" value="NZ_JBBAYL010000016.1"/>
</dbReference>
<evidence type="ECO:0000313" key="3">
    <source>
        <dbReference type="Proteomes" id="UP001365781"/>
    </source>
</evidence>
<evidence type="ECO:0000313" key="2">
    <source>
        <dbReference type="EMBL" id="MEI5616481.1"/>
    </source>
</evidence>
<accession>A0ABU8GVU5</accession>
<dbReference type="Proteomes" id="UP001365781">
    <property type="component" value="Unassembled WGS sequence"/>
</dbReference>
<comment type="caution">
    <text evidence="2">The sequence shown here is derived from an EMBL/GenBank/DDBJ whole genome shotgun (WGS) entry which is preliminary data.</text>
</comment>
<sequence length="54" mass="6085">MTSRRLDGRRHEIAGEARGWSWSWGELARRRAVPTAPGRGSRTARCRAARPLPT</sequence>
<protein>
    <submittedName>
        <fullName evidence="2">Uncharacterized protein</fullName>
    </submittedName>
</protein>
<proteinExistence type="predicted"/>
<keyword evidence="3" id="KW-1185">Reference proteome</keyword>
<evidence type="ECO:0000256" key="1">
    <source>
        <dbReference type="SAM" id="MobiDB-lite"/>
    </source>
</evidence>
<dbReference type="EMBL" id="JBBAYM010000055">
    <property type="protein sequence ID" value="MEI5616481.1"/>
    <property type="molecule type" value="Genomic_DNA"/>
</dbReference>
<organism evidence="2 3">
    <name type="scientific">Streptomyces brasiliscabiei</name>
    <dbReference type="NCBI Taxonomy" id="2736302"/>
    <lineage>
        <taxon>Bacteria</taxon>
        <taxon>Bacillati</taxon>
        <taxon>Actinomycetota</taxon>
        <taxon>Actinomycetes</taxon>
        <taxon>Kitasatosporales</taxon>
        <taxon>Streptomycetaceae</taxon>
        <taxon>Streptomyces</taxon>
    </lineage>
</organism>
<name>A0ABU8GVU5_9ACTN</name>
<reference evidence="2 3" key="1">
    <citation type="submission" date="2024-03" db="EMBL/GenBank/DDBJ databases">
        <title>First Report of Pectobacterium brasiliscabiei causing potato scab in china.</title>
        <authorList>
            <person name="Handique U."/>
        </authorList>
    </citation>
    <scope>NUCLEOTIDE SEQUENCE [LARGE SCALE GENOMIC DNA]</scope>
    <source>
        <strain evidence="2 3">ZRIMU1503</strain>
    </source>
</reference>
<feature type="region of interest" description="Disordered" evidence="1">
    <location>
        <begin position="31"/>
        <end position="54"/>
    </location>
</feature>